<keyword evidence="3" id="KW-1185">Reference proteome</keyword>
<accession>A0A1I3XZD4</accession>
<sequence length="38" mass="4185">MLETVERGRRAGESRAARVVVEVLFFAAALGVVYAFWG</sequence>
<protein>
    <submittedName>
        <fullName evidence="2">Uncharacterized protein</fullName>
    </submittedName>
</protein>
<evidence type="ECO:0000313" key="2">
    <source>
        <dbReference type="EMBL" id="SFK24934.1"/>
    </source>
</evidence>
<name>A0A1I3XZD4_9ACTN</name>
<dbReference type="AlphaFoldDB" id="A0A1I3XZD4"/>
<keyword evidence="1" id="KW-0812">Transmembrane</keyword>
<dbReference type="EMBL" id="FOQY01000020">
    <property type="protein sequence ID" value="SFK24934.1"/>
    <property type="molecule type" value="Genomic_DNA"/>
</dbReference>
<keyword evidence="1" id="KW-1133">Transmembrane helix</keyword>
<feature type="transmembrane region" description="Helical" evidence="1">
    <location>
        <begin position="16"/>
        <end position="37"/>
    </location>
</feature>
<organism evidence="2 3">
    <name type="scientific">Streptosporangium canum</name>
    <dbReference type="NCBI Taxonomy" id="324952"/>
    <lineage>
        <taxon>Bacteria</taxon>
        <taxon>Bacillati</taxon>
        <taxon>Actinomycetota</taxon>
        <taxon>Actinomycetes</taxon>
        <taxon>Streptosporangiales</taxon>
        <taxon>Streptosporangiaceae</taxon>
        <taxon>Streptosporangium</taxon>
    </lineage>
</organism>
<reference evidence="3" key="1">
    <citation type="submission" date="2016-10" db="EMBL/GenBank/DDBJ databases">
        <authorList>
            <person name="Varghese N."/>
            <person name="Submissions S."/>
        </authorList>
    </citation>
    <scope>NUCLEOTIDE SEQUENCE [LARGE SCALE GENOMIC DNA]</scope>
    <source>
        <strain evidence="3">CGMCC 4.2126</strain>
    </source>
</reference>
<dbReference type="Proteomes" id="UP000199111">
    <property type="component" value="Unassembled WGS sequence"/>
</dbReference>
<keyword evidence="1" id="KW-0472">Membrane</keyword>
<evidence type="ECO:0000256" key="1">
    <source>
        <dbReference type="SAM" id="Phobius"/>
    </source>
</evidence>
<gene>
    <name evidence="2" type="ORF">SAMN05216275_120108</name>
</gene>
<evidence type="ECO:0000313" key="3">
    <source>
        <dbReference type="Proteomes" id="UP000199111"/>
    </source>
</evidence>
<proteinExistence type="predicted"/>